<dbReference type="Pfam" id="PF00400">
    <property type="entry name" value="WD40"/>
    <property type="match status" value="5"/>
</dbReference>
<dbReference type="PROSITE" id="PS50294">
    <property type="entry name" value="WD_REPEATS_REGION"/>
    <property type="match status" value="2"/>
</dbReference>
<feature type="repeat" description="WD" evidence="5">
    <location>
        <begin position="361"/>
        <end position="387"/>
    </location>
</feature>
<dbReference type="Gene3D" id="2.130.10.10">
    <property type="entry name" value="YVTN repeat-like/Quinoprotein amine dehydrogenase"/>
    <property type="match status" value="1"/>
</dbReference>
<dbReference type="GO" id="GO:0034511">
    <property type="term" value="F:U3 snoRNA binding"/>
    <property type="evidence" value="ECO:0007669"/>
    <property type="project" value="InterPro"/>
</dbReference>
<evidence type="ECO:0000256" key="6">
    <source>
        <dbReference type="SAM" id="MobiDB-lite"/>
    </source>
</evidence>
<dbReference type="GO" id="GO:0032040">
    <property type="term" value="C:small-subunit processome"/>
    <property type="evidence" value="ECO:0007669"/>
    <property type="project" value="TreeGrafter"/>
</dbReference>
<dbReference type="CDD" id="cd00200">
    <property type="entry name" value="WD40"/>
    <property type="match status" value="1"/>
</dbReference>
<dbReference type="SMART" id="SM00320">
    <property type="entry name" value="WD40"/>
    <property type="match status" value="7"/>
</dbReference>
<dbReference type="PRINTS" id="PR00320">
    <property type="entry name" value="GPROTEINBRPT"/>
</dbReference>
<dbReference type="InterPro" id="IPR039241">
    <property type="entry name" value="Rrp9-like"/>
</dbReference>
<dbReference type="FunFam" id="2.130.10.10:FF:000509">
    <property type="entry name" value="U3 small nucleolar RNA-interacting protein"/>
    <property type="match status" value="1"/>
</dbReference>
<dbReference type="SUPFAM" id="SSF50978">
    <property type="entry name" value="WD40 repeat-like"/>
    <property type="match status" value="1"/>
</dbReference>
<organism evidence="7 8">
    <name type="scientific">Leptidea sinapis</name>
    <dbReference type="NCBI Taxonomy" id="189913"/>
    <lineage>
        <taxon>Eukaryota</taxon>
        <taxon>Metazoa</taxon>
        <taxon>Ecdysozoa</taxon>
        <taxon>Arthropoda</taxon>
        <taxon>Hexapoda</taxon>
        <taxon>Insecta</taxon>
        <taxon>Pterygota</taxon>
        <taxon>Neoptera</taxon>
        <taxon>Endopterygota</taxon>
        <taxon>Lepidoptera</taxon>
        <taxon>Glossata</taxon>
        <taxon>Ditrysia</taxon>
        <taxon>Papilionoidea</taxon>
        <taxon>Pieridae</taxon>
        <taxon>Dismorphiinae</taxon>
        <taxon>Leptidea</taxon>
    </lineage>
</organism>
<proteinExistence type="predicted"/>
<dbReference type="InterPro" id="IPR001680">
    <property type="entry name" value="WD40_rpt"/>
</dbReference>
<dbReference type="EMBL" id="FZQP02004000">
    <property type="protein sequence ID" value="VVC99220.1"/>
    <property type="molecule type" value="Genomic_DNA"/>
</dbReference>
<gene>
    <name evidence="7" type="ORF">LSINAPIS_LOCUS10137</name>
</gene>
<evidence type="ECO:0000256" key="5">
    <source>
        <dbReference type="PROSITE-ProRule" id="PRU00221"/>
    </source>
</evidence>
<dbReference type="Proteomes" id="UP000324832">
    <property type="component" value="Unassembled WGS sequence"/>
</dbReference>
<feature type="repeat" description="WD" evidence="5">
    <location>
        <begin position="265"/>
        <end position="306"/>
    </location>
</feature>
<feature type="compositionally biased region" description="Basic residues" evidence="6">
    <location>
        <begin position="9"/>
        <end position="30"/>
    </location>
</feature>
<dbReference type="PROSITE" id="PS50082">
    <property type="entry name" value="WD_REPEATS_2"/>
    <property type="match status" value="3"/>
</dbReference>
<evidence type="ECO:0000313" key="8">
    <source>
        <dbReference type="Proteomes" id="UP000324832"/>
    </source>
</evidence>
<keyword evidence="8" id="KW-1185">Reference proteome</keyword>
<dbReference type="InterPro" id="IPR036322">
    <property type="entry name" value="WD40_repeat_dom_sf"/>
</dbReference>
<keyword evidence="4" id="KW-0539">Nucleus</keyword>
<evidence type="ECO:0000256" key="3">
    <source>
        <dbReference type="ARBA" id="ARBA00022737"/>
    </source>
</evidence>
<accession>A0A5E4QNH8</accession>
<reference evidence="7 8" key="1">
    <citation type="submission" date="2017-07" db="EMBL/GenBank/DDBJ databases">
        <authorList>
            <person name="Talla V."/>
            <person name="Backstrom N."/>
        </authorList>
    </citation>
    <scope>NUCLEOTIDE SEQUENCE [LARGE SCALE GENOMIC DNA]</scope>
</reference>
<comment type="subcellular location">
    <subcellularLocation>
        <location evidence="1">Nucleus</location>
    </subcellularLocation>
</comment>
<protein>
    <submittedName>
        <fullName evidence="7">Uncharacterized protein</fullName>
    </submittedName>
</protein>
<dbReference type="PANTHER" id="PTHR19865:SF0">
    <property type="entry name" value="U3 SMALL NUCLEOLAR RNA-INTERACTING PROTEIN 2"/>
    <property type="match status" value="1"/>
</dbReference>
<feature type="compositionally biased region" description="Basic and acidic residues" evidence="6">
    <location>
        <begin position="31"/>
        <end position="40"/>
    </location>
</feature>
<evidence type="ECO:0000256" key="1">
    <source>
        <dbReference type="ARBA" id="ARBA00004123"/>
    </source>
</evidence>
<dbReference type="AlphaFoldDB" id="A0A5E4QNH8"/>
<feature type="repeat" description="WD" evidence="5">
    <location>
        <begin position="223"/>
        <end position="264"/>
    </location>
</feature>
<keyword evidence="3" id="KW-0677">Repeat</keyword>
<evidence type="ECO:0000256" key="4">
    <source>
        <dbReference type="ARBA" id="ARBA00023242"/>
    </source>
</evidence>
<keyword evidence="2 5" id="KW-0853">WD repeat</keyword>
<evidence type="ECO:0000256" key="2">
    <source>
        <dbReference type="ARBA" id="ARBA00022574"/>
    </source>
</evidence>
<feature type="region of interest" description="Disordered" evidence="6">
    <location>
        <begin position="1"/>
        <end position="67"/>
    </location>
</feature>
<dbReference type="InterPro" id="IPR015943">
    <property type="entry name" value="WD40/YVTN_repeat-like_dom_sf"/>
</dbReference>
<dbReference type="InterPro" id="IPR020472">
    <property type="entry name" value="WD40_PAC1"/>
</dbReference>
<evidence type="ECO:0000313" key="7">
    <source>
        <dbReference type="EMBL" id="VVC99220.1"/>
    </source>
</evidence>
<dbReference type="PANTHER" id="PTHR19865">
    <property type="entry name" value="U3 SMALL NUCLEOLAR RNA INTERACTING PROTEIN 2"/>
    <property type="match status" value="1"/>
</dbReference>
<name>A0A5E4QNH8_9NEOP</name>
<sequence>MSSSFFLKGKSRQVLKRKGEKTSKKKVKKLKSPDNLENGHDSSGSDFDLKKFSDAEQSDSDNETAEEKKLRLAKKYLEEIEKEEAKRAEFKELDSAVEKRLQKDLLEQRGKLRVEVATKYSETAIDYVKLIRAREHRLSLTCVCVASNGQYLFTGCKSGTIIKWSINEKRKLGSLTFKTHANFIKGSVTSLALSTDCKYLASSDTSSDIQIWDPHSLKHIHVFKGHKGTVIGVVFRKNTHFLYSASKDRSVKIWSLDEMAYVETLFGHQSPITSIDALTRERAVTSGGRDTTIRIWKIVEESQLIFNGPIGSLDEVKLLDEEHFVSGSDNGTIALWSVLKKKPMYTVPEAHGSENEVSRWITSLATLLNSDLFASGSYDNNIRLWRVCDSYKKFEPMFSIEISGFVNCIQFSADGKQLYAAVGQEHKSGRWYKQGNAKNGCLVIKFNVS</sequence>